<dbReference type="InterPro" id="IPR014025">
    <property type="entry name" value="Glutaredoxin_subgr"/>
</dbReference>
<dbReference type="AlphaFoldDB" id="A0A381RNM2"/>
<dbReference type="PANTHER" id="PTHR34386:SF1">
    <property type="entry name" value="GLUTAREDOXIN-LIKE PROTEIN NRDH"/>
    <property type="match status" value="1"/>
</dbReference>
<dbReference type="Pfam" id="PF00462">
    <property type="entry name" value="Glutaredoxin"/>
    <property type="match status" value="1"/>
</dbReference>
<accession>A0A381RNM2</accession>
<reference evidence="2" key="1">
    <citation type="submission" date="2018-05" db="EMBL/GenBank/DDBJ databases">
        <authorList>
            <person name="Lanie J.A."/>
            <person name="Ng W.-L."/>
            <person name="Kazmierczak K.M."/>
            <person name="Andrzejewski T.M."/>
            <person name="Davidsen T.M."/>
            <person name="Wayne K.J."/>
            <person name="Tettelin H."/>
            <person name="Glass J.I."/>
            <person name="Rusch D."/>
            <person name="Podicherti R."/>
            <person name="Tsui H.-C.T."/>
            <person name="Winkler M.E."/>
        </authorList>
    </citation>
    <scope>NUCLEOTIDE SEQUENCE</scope>
</reference>
<dbReference type="InterPro" id="IPR002109">
    <property type="entry name" value="Glutaredoxin"/>
</dbReference>
<name>A0A381RNM2_9ZZZZ</name>
<dbReference type="PROSITE" id="PS51354">
    <property type="entry name" value="GLUTAREDOXIN_2"/>
    <property type="match status" value="1"/>
</dbReference>
<feature type="domain" description="Glutaredoxin" evidence="1">
    <location>
        <begin position="4"/>
        <end position="63"/>
    </location>
</feature>
<dbReference type="PANTHER" id="PTHR34386">
    <property type="entry name" value="GLUTAREDOXIN"/>
    <property type="match status" value="1"/>
</dbReference>
<evidence type="ECO:0000259" key="1">
    <source>
        <dbReference type="Pfam" id="PF00462"/>
    </source>
</evidence>
<dbReference type="GO" id="GO:0009055">
    <property type="term" value="F:electron transfer activity"/>
    <property type="evidence" value="ECO:0007669"/>
    <property type="project" value="TreeGrafter"/>
</dbReference>
<dbReference type="InterPro" id="IPR051548">
    <property type="entry name" value="Grx-like_ET"/>
</dbReference>
<dbReference type="Gene3D" id="3.40.30.10">
    <property type="entry name" value="Glutaredoxin"/>
    <property type="match status" value="1"/>
</dbReference>
<protein>
    <recommendedName>
        <fullName evidence="1">Glutaredoxin domain-containing protein</fullName>
    </recommendedName>
</protein>
<dbReference type="EMBL" id="UINC01002149">
    <property type="protein sequence ID" value="SUZ93462.1"/>
    <property type="molecule type" value="Genomic_DNA"/>
</dbReference>
<gene>
    <name evidence="2" type="ORF">METZ01_LOCUS46316</name>
</gene>
<dbReference type="InterPro" id="IPR036249">
    <property type="entry name" value="Thioredoxin-like_sf"/>
</dbReference>
<sequence>MSLIKIYTTNWCPYCKMAKRYFDEQEMSYEEINIEEKGMSREELQKVTGGMSVPQIVIDDEVIGGYDNLMAMASAGELPA</sequence>
<organism evidence="2">
    <name type="scientific">marine metagenome</name>
    <dbReference type="NCBI Taxonomy" id="408172"/>
    <lineage>
        <taxon>unclassified sequences</taxon>
        <taxon>metagenomes</taxon>
        <taxon>ecological metagenomes</taxon>
    </lineage>
</organism>
<proteinExistence type="predicted"/>
<dbReference type="PRINTS" id="PR00160">
    <property type="entry name" value="GLUTAREDOXIN"/>
</dbReference>
<dbReference type="GO" id="GO:0045454">
    <property type="term" value="P:cell redox homeostasis"/>
    <property type="evidence" value="ECO:0007669"/>
    <property type="project" value="TreeGrafter"/>
</dbReference>
<dbReference type="SUPFAM" id="SSF52833">
    <property type="entry name" value="Thioredoxin-like"/>
    <property type="match status" value="1"/>
</dbReference>
<evidence type="ECO:0000313" key="2">
    <source>
        <dbReference type="EMBL" id="SUZ93462.1"/>
    </source>
</evidence>